<protein>
    <submittedName>
        <fullName evidence="1">Dipeptidase</fullName>
    </submittedName>
</protein>
<dbReference type="EMBL" id="BJYS01000043">
    <property type="protein sequence ID" value="GEO06724.1"/>
    <property type="molecule type" value="Genomic_DNA"/>
</dbReference>
<evidence type="ECO:0000313" key="1">
    <source>
        <dbReference type="EMBL" id="GEO06724.1"/>
    </source>
</evidence>
<accession>A0A512B441</accession>
<dbReference type="PROSITE" id="PS51365">
    <property type="entry name" value="RENAL_DIPEPTIDASE_2"/>
    <property type="match status" value="1"/>
</dbReference>
<reference evidence="1 2" key="1">
    <citation type="submission" date="2019-07" db="EMBL/GenBank/DDBJ databases">
        <title>Whole genome shotgun sequence of Adhaeribacter aerolatus NBRC 106133.</title>
        <authorList>
            <person name="Hosoyama A."/>
            <person name="Uohara A."/>
            <person name="Ohji S."/>
            <person name="Ichikawa N."/>
        </authorList>
    </citation>
    <scope>NUCLEOTIDE SEQUENCE [LARGE SCALE GENOMIC DNA]</scope>
    <source>
        <strain evidence="1 2">NBRC 106133</strain>
    </source>
</reference>
<organism evidence="1 2">
    <name type="scientific">Adhaeribacter aerolatus</name>
    <dbReference type="NCBI Taxonomy" id="670289"/>
    <lineage>
        <taxon>Bacteria</taxon>
        <taxon>Pseudomonadati</taxon>
        <taxon>Bacteroidota</taxon>
        <taxon>Cytophagia</taxon>
        <taxon>Cytophagales</taxon>
        <taxon>Hymenobacteraceae</taxon>
        <taxon>Adhaeribacter</taxon>
    </lineage>
</organism>
<dbReference type="PANTHER" id="PTHR10443">
    <property type="entry name" value="MICROSOMAL DIPEPTIDASE"/>
    <property type="match status" value="1"/>
</dbReference>
<proteinExistence type="predicted"/>
<comment type="caution">
    <text evidence="1">The sequence shown here is derived from an EMBL/GenBank/DDBJ whole genome shotgun (WGS) entry which is preliminary data.</text>
</comment>
<dbReference type="PANTHER" id="PTHR10443:SF12">
    <property type="entry name" value="DIPEPTIDASE"/>
    <property type="match status" value="1"/>
</dbReference>
<dbReference type="Pfam" id="PF01244">
    <property type="entry name" value="Peptidase_M19"/>
    <property type="match status" value="1"/>
</dbReference>
<dbReference type="GO" id="GO:0070573">
    <property type="term" value="F:metallodipeptidase activity"/>
    <property type="evidence" value="ECO:0007669"/>
    <property type="project" value="InterPro"/>
</dbReference>
<sequence>MLFLPVRVKGQDYRKWHEEAIVVDLHNDVLIAMMRGMDIADDLSSRTHSDLRRFKAGGVDAQFFSVWCDQKYGPGKAFRYANRQIDSLQAVIARNPDKIMLVQRPEQLYEAVKQKKLAAIIGIEGGHMLEHKLANLDQLYNRGARYLTLTWNNSNTLASSARDENRGSLPSAKKGLTEFGQQVIRRMNGLGMLVDLSHVGEKTFWEAIHTTTKPVIVSHSNVYRLAPHYRNLKDDQIKAIAQNGGVIGLNFNSVFIDPGFNARQNSFLKKHQAEVAALQKSGKSKASILAILARKYPQEATLVRPPLSKLLDHLDYIVKLVGVDYVSLGSDFDGITATPRELNSVADFPLITEELLSRGYTQQDINKILGGNFIRVWKAQSKE</sequence>
<dbReference type="InterPro" id="IPR008257">
    <property type="entry name" value="Pept_M19"/>
</dbReference>
<dbReference type="AlphaFoldDB" id="A0A512B441"/>
<keyword evidence="2" id="KW-1185">Reference proteome</keyword>
<dbReference type="InterPro" id="IPR032466">
    <property type="entry name" value="Metal_Hydrolase"/>
</dbReference>
<dbReference type="Proteomes" id="UP000321532">
    <property type="component" value="Unassembled WGS sequence"/>
</dbReference>
<dbReference type="Gene3D" id="3.20.20.140">
    <property type="entry name" value="Metal-dependent hydrolases"/>
    <property type="match status" value="1"/>
</dbReference>
<dbReference type="SUPFAM" id="SSF51556">
    <property type="entry name" value="Metallo-dependent hydrolases"/>
    <property type="match status" value="1"/>
</dbReference>
<gene>
    <name evidence="1" type="ORF">AAE02nite_43880</name>
</gene>
<dbReference type="CDD" id="cd01301">
    <property type="entry name" value="rDP_like"/>
    <property type="match status" value="1"/>
</dbReference>
<name>A0A512B441_9BACT</name>
<dbReference type="GO" id="GO:0006508">
    <property type="term" value="P:proteolysis"/>
    <property type="evidence" value="ECO:0007669"/>
    <property type="project" value="InterPro"/>
</dbReference>
<evidence type="ECO:0000313" key="2">
    <source>
        <dbReference type="Proteomes" id="UP000321532"/>
    </source>
</evidence>